<dbReference type="AlphaFoldDB" id="A0A2R6RZ61"/>
<gene>
    <name evidence="1" type="ORF">CEY00_Acc02527</name>
</gene>
<dbReference type="EMBL" id="NKQK01000002">
    <property type="protein sequence ID" value="PSS35324.1"/>
    <property type="molecule type" value="Genomic_DNA"/>
</dbReference>
<reference evidence="2" key="2">
    <citation type="journal article" date="2018" name="BMC Genomics">
        <title>A manually annotated Actinidia chinensis var. chinensis (kiwifruit) genome highlights the challenges associated with draft genomes and gene prediction in plants.</title>
        <authorList>
            <person name="Pilkington S.M."/>
            <person name="Crowhurst R."/>
            <person name="Hilario E."/>
            <person name="Nardozza S."/>
            <person name="Fraser L."/>
            <person name="Peng Y."/>
            <person name="Gunaseelan K."/>
            <person name="Simpson R."/>
            <person name="Tahir J."/>
            <person name="Deroles S.C."/>
            <person name="Templeton K."/>
            <person name="Luo Z."/>
            <person name="Davy M."/>
            <person name="Cheng C."/>
            <person name="McNeilage M."/>
            <person name="Scaglione D."/>
            <person name="Liu Y."/>
            <person name="Zhang Q."/>
            <person name="Datson P."/>
            <person name="De Silva N."/>
            <person name="Gardiner S.E."/>
            <person name="Bassett H."/>
            <person name="Chagne D."/>
            <person name="McCallum J."/>
            <person name="Dzierzon H."/>
            <person name="Deng C."/>
            <person name="Wang Y.Y."/>
            <person name="Barron L."/>
            <person name="Manako K."/>
            <person name="Bowen J."/>
            <person name="Foster T.M."/>
            <person name="Erridge Z.A."/>
            <person name="Tiffin H."/>
            <person name="Waite C.N."/>
            <person name="Davies K.M."/>
            <person name="Grierson E.P."/>
            <person name="Laing W.A."/>
            <person name="Kirk R."/>
            <person name="Chen X."/>
            <person name="Wood M."/>
            <person name="Montefiori M."/>
            <person name="Brummell D.A."/>
            <person name="Schwinn K.E."/>
            <person name="Catanach A."/>
            <person name="Fullerton C."/>
            <person name="Li D."/>
            <person name="Meiyalaghan S."/>
            <person name="Nieuwenhuizen N."/>
            <person name="Read N."/>
            <person name="Prakash R."/>
            <person name="Hunter D."/>
            <person name="Zhang H."/>
            <person name="McKenzie M."/>
            <person name="Knabel M."/>
            <person name="Harris A."/>
            <person name="Allan A.C."/>
            <person name="Gleave A."/>
            <person name="Chen A."/>
            <person name="Janssen B.J."/>
            <person name="Plunkett B."/>
            <person name="Ampomah-Dwamena C."/>
            <person name="Voogd C."/>
            <person name="Leif D."/>
            <person name="Lafferty D."/>
            <person name="Souleyre E.J.F."/>
            <person name="Varkonyi-Gasic E."/>
            <person name="Gambi F."/>
            <person name="Hanley J."/>
            <person name="Yao J.L."/>
            <person name="Cheung J."/>
            <person name="David K.M."/>
            <person name="Warren B."/>
            <person name="Marsh K."/>
            <person name="Snowden K.C."/>
            <person name="Lin-Wang K."/>
            <person name="Brian L."/>
            <person name="Martinez-Sanchez M."/>
            <person name="Wang M."/>
            <person name="Ileperuma N."/>
            <person name="Macnee N."/>
            <person name="Campin R."/>
            <person name="McAtee P."/>
            <person name="Drummond R.S.M."/>
            <person name="Espley R.V."/>
            <person name="Ireland H.S."/>
            <person name="Wu R."/>
            <person name="Atkinson R.G."/>
            <person name="Karunairetnam S."/>
            <person name="Bulley S."/>
            <person name="Chunkath S."/>
            <person name="Hanley Z."/>
            <person name="Storey R."/>
            <person name="Thrimawithana A.H."/>
            <person name="Thomson S."/>
            <person name="David C."/>
            <person name="Testolin R."/>
            <person name="Huang H."/>
            <person name="Hellens R.P."/>
            <person name="Schaffer R.J."/>
        </authorList>
    </citation>
    <scope>NUCLEOTIDE SEQUENCE [LARGE SCALE GENOMIC DNA]</scope>
    <source>
        <strain evidence="2">cv. Red5</strain>
    </source>
</reference>
<evidence type="ECO:0000313" key="2">
    <source>
        <dbReference type="Proteomes" id="UP000241394"/>
    </source>
</evidence>
<proteinExistence type="predicted"/>
<sequence length="123" mass="13142">MDLGVGVSVGAAAATLLKRWLRCIRASRSLTHISSLGFHIAIKGWWRSQKAIVAMDLGVVRVSNGSGWELRWGGGGCYAAQMVVEWRSQKVIAAMDLRVVRASNGLGWELRGGRGASGLLHGG</sequence>
<organism evidence="1 2">
    <name type="scientific">Actinidia chinensis var. chinensis</name>
    <name type="common">Chinese soft-hair kiwi</name>
    <dbReference type="NCBI Taxonomy" id="1590841"/>
    <lineage>
        <taxon>Eukaryota</taxon>
        <taxon>Viridiplantae</taxon>
        <taxon>Streptophyta</taxon>
        <taxon>Embryophyta</taxon>
        <taxon>Tracheophyta</taxon>
        <taxon>Spermatophyta</taxon>
        <taxon>Magnoliopsida</taxon>
        <taxon>eudicotyledons</taxon>
        <taxon>Gunneridae</taxon>
        <taxon>Pentapetalae</taxon>
        <taxon>asterids</taxon>
        <taxon>Ericales</taxon>
        <taxon>Actinidiaceae</taxon>
        <taxon>Actinidia</taxon>
    </lineage>
</organism>
<dbReference type="InParanoid" id="A0A2R6RZ61"/>
<comment type="caution">
    <text evidence="1">The sequence shown here is derived from an EMBL/GenBank/DDBJ whole genome shotgun (WGS) entry which is preliminary data.</text>
</comment>
<dbReference type="Proteomes" id="UP000241394">
    <property type="component" value="Chromosome LG2"/>
</dbReference>
<dbReference type="OrthoDB" id="10553118at2759"/>
<protein>
    <submittedName>
        <fullName evidence="1">Uncharacterized protein</fullName>
    </submittedName>
</protein>
<accession>A0A2R6RZ61</accession>
<evidence type="ECO:0000313" key="1">
    <source>
        <dbReference type="EMBL" id="PSS35324.1"/>
    </source>
</evidence>
<name>A0A2R6RZ61_ACTCC</name>
<reference evidence="1 2" key="1">
    <citation type="submission" date="2017-07" db="EMBL/GenBank/DDBJ databases">
        <title>An improved, manually edited Actinidia chinensis var. chinensis (kiwifruit) genome highlights the challenges associated with draft genomes and gene prediction in plants.</title>
        <authorList>
            <person name="Pilkington S."/>
            <person name="Crowhurst R."/>
            <person name="Hilario E."/>
            <person name="Nardozza S."/>
            <person name="Fraser L."/>
            <person name="Peng Y."/>
            <person name="Gunaseelan K."/>
            <person name="Simpson R."/>
            <person name="Tahir J."/>
            <person name="Deroles S."/>
            <person name="Templeton K."/>
            <person name="Luo Z."/>
            <person name="Davy M."/>
            <person name="Cheng C."/>
            <person name="Mcneilage M."/>
            <person name="Scaglione D."/>
            <person name="Liu Y."/>
            <person name="Zhang Q."/>
            <person name="Datson P."/>
            <person name="De Silva N."/>
            <person name="Gardiner S."/>
            <person name="Bassett H."/>
            <person name="Chagne D."/>
            <person name="Mccallum J."/>
            <person name="Dzierzon H."/>
            <person name="Deng C."/>
            <person name="Wang Y.-Y."/>
            <person name="Barron N."/>
            <person name="Manako K."/>
            <person name="Bowen J."/>
            <person name="Foster T."/>
            <person name="Erridge Z."/>
            <person name="Tiffin H."/>
            <person name="Waite C."/>
            <person name="Davies K."/>
            <person name="Grierson E."/>
            <person name="Laing W."/>
            <person name="Kirk R."/>
            <person name="Chen X."/>
            <person name="Wood M."/>
            <person name="Montefiori M."/>
            <person name="Brummell D."/>
            <person name="Schwinn K."/>
            <person name="Catanach A."/>
            <person name="Fullerton C."/>
            <person name="Li D."/>
            <person name="Meiyalaghan S."/>
            <person name="Nieuwenhuizen N."/>
            <person name="Read N."/>
            <person name="Prakash R."/>
            <person name="Hunter D."/>
            <person name="Zhang H."/>
            <person name="Mckenzie M."/>
            <person name="Knabel M."/>
            <person name="Harris A."/>
            <person name="Allan A."/>
            <person name="Chen A."/>
            <person name="Janssen B."/>
            <person name="Plunkett B."/>
            <person name="Dwamena C."/>
            <person name="Voogd C."/>
            <person name="Leif D."/>
            <person name="Lafferty D."/>
            <person name="Souleyre E."/>
            <person name="Varkonyi-Gasic E."/>
            <person name="Gambi F."/>
            <person name="Hanley J."/>
            <person name="Yao J.-L."/>
            <person name="Cheung J."/>
            <person name="David K."/>
            <person name="Warren B."/>
            <person name="Marsh K."/>
            <person name="Snowden K."/>
            <person name="Lin-Wang K."/>
            <person name="Brian L."/>
            <person name="Martinez-Sanchez M."/>
            <person name="Wang M."/>
            <person name="Ileperuma N."/>
            <person name="Macnee N."/>
            <person name="Campin R."/>
            <person name="Mcatee P."/>
            <person name="Drummond R."/>
            <person name="Espley R."/>
            <person name="Ireland H."/>
            <person name="Wu R."/>
            <person name="Atkinson R."/>
            <person name="Karunairetnam S."/>
            <person name="Bulley S."/>
            <person name="Chunkath S."/>
            <person name="Hanley Z."/>
            <person name="Storey R."/>
            <person name="Thrimawithana A."/>
            <person name="Thomson S."/>
            <person name="David C."/>
            <person name="Testolin R."/>
        </authorList>
    </citation>
    <scope>NUCLEOTIDE SEQUENCE [LARGE SCALE GENOMIC DNA]</scope>
    <source>
        <strain evidence="2">cv. Red5</strain>
        <tissue evidence="1">Young leaf</tissue>
    </source>
</reference>
<dbReference type="Gramene" id="PSS35324">
    <property type="protein sequence ID" value="PSS35324"/>
    <property type="gene ID" value="CEY00_Acc02527"/>
</dbReference>
<keyword evidence="2" id="KW-1185">Reference proteome</keyword>